<accession>A0A9P1GNK4</accession>
<dbReference type="GO" id="GO:0008168">
    <property type="term" value="F:methyltransferase activity"/>
    <property type="evidence" value="ECO:0007669"/>
    <property type="project" value="UniProtKB-KW"/>
</dbReference>
<dbReference type="Proteomes" id="UP001152797">
    <property type="component" value="Unassembled WGS sequence"/>
</dbReference>
<evidence type="ECO:0000313" key="7">
    <source>
        <dbReference type="EMBL" id="CAL4805407.1"/>
    </source>
</evidence>
<feature type="compositionally biased region" description="Acidic residues" evidence="4">
    <location>
        <begin position="80"/>
        <end position="96"/>
    </location>
</feature>
<reference evidence="6" key="2">
    <citation type="submission" date="2024-04" db="EMBL/GenBank/DDBJ databases">
        <authorList>
            <person name="Chen Y."/>
            <person name="Shah S."/>
            <person name="Dougan E. K."/>
            <person name="Thang M."/>
            <person name="Chan C."/>
        </authorList>
    </citation>
    <scope>NUCLEOTIDE SEQUENCE [LARGE SCALE GENOMIC DNA]</scope>
</reference>
<dbReference type="GO" id="GO:0032259">
    <property type="term" value="P:methylation"/>
    <property type="evidence" value="ECO:0007669"/>
    <property type="project" value="UniProtKB-KW"/>
</dbReference>
<name>A0A9P1GNK4_9DINO</name>
<keyword evidence="8" id="KW-1185">Reference proteome</keyword>
<dbReference type="EMBL" id="CAMXCT030006675">
    <property type="protein sequence ID" value="CAL4805407.1"/>
    <property type="molecule type" value="Genomic_DNA"/>
</dbReference>
<dbReference type="SUPFAM" id="SSF56349">
    <property type="entry name" value="DNA breaking-rejoining enzymes"/>
    <property type="match status" value="1"/>
</dbReference>
<dbReference type="EMBL" id="CAMXCT010006675">
    <property type="protein sequence ID" value="CAI4018095.1"/>
    <property type="molecule type" value="Genomic_DNA"/>
</dbReference>
<sequence length="1587" mass="179574">MRGGPVTPPPERKVEEKRSPEPQRRVTISDQVKEIPQEETRVDPPDPREGGLKKSRRMERKKRTPGDSERRRKKGGDTEPNAEEEAYEQESLETVEVEASSQEMVETLKGWLRSEECGGLSVAQNGALVALAIHRSGTPLGKYLERLVEPGSDVGKRELRQRGVLPLPLLPDTVKELKGLFESGEFRRLAGSWAAKKQNKEKAGKEMRRIGLLLWHGLAVCLVNFLWCGGGRKGPVHQGTVTKAQQMALDRLWSTVKNFVDDTSETKEKIPRSPDMGEWGKKLGDVRISYQGEVVEKAQRLTLDQIMPGLPPPGYGASVPLVELCDGELREKLENPLGNILPEEEMPDDLPRPKVHASAEQWEMIVKGQFLVNGSFGVVKPGKYLDDERPVLRLIMDFRGTNAATKILTGDVKTLSGAPSLQHVVLPQGRVLRISADDLVSAFYLFALPEEWSRMMCFSAPVDWRVLGFDKPGKVHVGATVLPMGWASAVGVLQHAHRRLALRNPLRGGAGLLGSCEIRRDSQFPDLEVEEKLWSLYLDDTSLMEVMEKRVADDLEGKASEEQERLRRACQHWGIPVCPDKSLVRVEKGEKLGAVLDGEKGLLKGATRRALESISLGMWILRPEKAPRKSLQVFLGKEVHTMQFRRPLFGIFDYLWKEISDGEVMIDLSVKAVEEILMAAMSQPLRVTDLRSRIHDVVTGLREVYCIEEGVDECPDETSCLDEPQVILVFDFFAGLGGLSRALELAEVKVDRLVVVEKDPACRRLNSVRWPGCDIWLDIEKVTKKEVERMVRSVPGLTGVIAGGGSPCQGLSRLSANREHLADPRSQLFYKYTEVLGWIEEMAEEMRVWCLLMLENVVGDNEDIEEMTGTLGSKPLLVCSSGLSRVRRPRLYWSNVALEDHGSFTREHFGLYDAVVFEEHAEPIGKVADEGWKWTAGEEDDELRLPTFTRAIPRRKPPVEPAGLKSCDEATVRLWQGDRMKFPPYTYLPQYLFEKQDGSGSKRVASVGERERLMGFPTGYTLALHKKEPQSEQEKIDQTVEREAALGNSFHTVTVACLLDLWLWSMQVRTDPMGAKAIVEKWHEAMDKQHFDDFGLIDVEGVKASEEFKELVEEEKVMCLEKNSQRAEWLRLCSHPGKDGNPSLLGVRLVHQYLRRAEFRGSDVRLDLNVAYRPDAMVRTTIDPRRWVWKVAQAWKWQRKEHINLLELRCILRTLEWRARSSTFHSCRFLHLSDSQICLSVLAKGRSSSRKINRILRRISGNMPKPIKYMDSKAERKRERQRIGRLSDQRVTKGTKERYQHSLKEVAEFAGVSTDRLLSMPGLDGILSDYIETLWEDGDTKSVASYALAALQFHQPTLKGQLRQSWRLLSLWNKLEQPRRATPLDPKLLLGFAGVFLRWQWDDLAHLVVVGFCGLLRTGEMFQLRRQDVVLPRYGHQSAILFLHDTKTAQRNLLTQEKVLITEEMGIYSLRYLCKGKEPGDLLVETTAPRFRTLWKEVVQALKLEGLNYLPYSLRRGAATSAYREGMGFDQLLAKGRWQHIATARLYLDQSLQELAALTIPMAAEPLIRAARTFFLAAKSGTRGGGG</sequence>
<feature type="region of interest" description="Disordered" evidence="4">
    <location>
        <begin position="1"/>
        <end position="99"/>
    </location>
</feature>
<dbReference type="Gene3D" id="1.10.443.10">
    <property type="entry name" value="Intergrase catalytic core"/>
    <property type="match status" value="1"/>
</dbReference>
<keyword evidence="1 7" id="KW-0489">Methyltransferase</keyword>
<dbReference type="InterPro" id="IPR029063">
    <property type="entry name" value="SAM-dependent_MTases_sf"/>
</dbReference>
<evidence type="ECO:0000313" key="8">
    <source>
        <dbReference type="Proteomes" id="UP001152797"/>
    </source>
</evidence>
<evidence type="ECO:0000256" key="1">
    <source>
        <dbReference type="ARBA" id="ARBA00022603"/>
    </source>
</evidence>
<feature type="compositionally biased region" description="Basic and acidic residues" evidence="4">
    <location>
        <begin position="10"/>
        <end position="24"/>
    </location>
</feature>
<dbReference type="InterPro" id="IPR011010">
    <property type="entry name" value="DNA_brk_join_enz"/>
</dbReference>
<evidence type="ECO:0000256" key="4">
    <source>
        <dbReference type="SAM" id="MobiDB-lite"/>
    </source>
</evidence>
<dbReference type="InterPro" id="IPR043502">
    <property type="entry name" value="DNA/RNA_pol_sf"/>
</dbReference>
<gene>
    <name evidence="5" type="ORF">C1SCF055_LOCUS42691</name>
</gene>
<organism evidence="5">
    <name type="scientific">Cladocopium goreaui</name>
    <dbReference type="NCBI Taxonomy" id="2562237"/>
    <lineage>
        <taxon>Eukaryota</taxon>
        <taxon>Sar</taxon>
        <taxon>Alveolata</taxon>
        <taxon>Dinophyceae</taxon>
        <taxon>Suessiales</taxon>
        <taxon>Symbiodiniaceae</taxon>
        <taxon>Cladocopium</taxon>
    </lineage>
</organism>
<dbReference type="InterPro" id="IPR013762">
    <property type="entry name" value="Integrase-like_cat_sf"/>
</dbReference>
<evidence type="ECO:0000256" key="3">
    <source>
        <dbReference type="ARBA" id="ARBA00023172"/>
    </source>
</evidence>
<dbReference type="GO" id="GO:0003677">
    <property type="term" value="F:DNA binding"/>
    <property type="evidence" value="ECO:0007669"/>
    <property type="project" value="InterPro"/>
</dbReference>
<evidence type="ECO:0000313" key="5">
    <source>
        <dbReference type="EMBL" id="CAI4018095.1"/>
    </source>
</evidence>
<dbReference type="Gene3D" id="3.40.50.150">
    <property type="entry name" value="Vaccinia Virus protein VP39"/>
    <property type="match status" value="1"/>
</dbReference>
<keyword evidence="2" id="KW-0808">Transferase</keyword>
<dbReference type="Pfam" id="PF00145">
    <property type="entry name" value="DNA_methylase"/>
    <property type="match status" value="1"/>
</dbReference>
<dbReference type="SUPFAM" id="SSF53335">
    <property type="entry name" value="S-adenosyl-L-methionine-dependent methyltransferases"/>
    <property type="match status" value="1"/>
</dbReference>
<feature type="compositionally biased region" description="Basic residues" evidence="4">
    <location>
        <begin position="53"/>
        <end position="63"/>
    </location>
</feature>
<evidence type="ECO:0000256" key="2">
    <source>
        <dbReference type="ARBA" id="ARBA00022679"/>
    </source>
</evidence>
<evidence type="ECO:0000313" key="6">
    <source>
        <dbReference type="EMBL" id="CAL1171470.1"/>
    </source>
</evidence>
<dbReference type="InterPro" id="IPR001525">
    <property type="entry name" value="C5_MeTfrase"/>
</dbReference>
<proteinExistence type="predicted"/>
<dbReference type="OrthoDB" id="460030at2759"/>
<protein>
    <submittedName>
        <fullName evidence="7">DNA (Cytosine-5)-methyltransferase DRM1 (Protei n DOMAINS REARRANGED METHYLASE 1)</fullName>
    </submittedName>
</protein>
<reference evidence="5" key="1">
    <citation type="submission" date="2022-10" db="EMBL/GenBank/DDBJ databases">
        <authorList>
            <person name="Chen Y."/>
            <person name="Dougan E. K."/>
            <person name="Chan C."/>
            <person name="Rhodes N."/>
            <person name="Thang M."/>
        </authorList>
    </citation>
    <scope>NUCLEOTIDE SEQUENCE</scope>
</reference>
<dbReference type="GO" id="GO:0006310">
    <property type="term" value="P:DNA recombination"/>
    <property type="evidence" value="ECO:0007669"/>
    <property type="project" value="UniProtKB-KW"/>
</dbReference>
<dbReference type="EMBL" id="CAMXCT020006675">
    <property type="protein sequence ID" value="CAL1171470.1"/>
    <property type="molecule type" value="Genomic_DNA"/>
</dbReference>
<dbReference type="GO" id="GO:0015074">
    <property type="term" value="P:DNA integration"/>
    <property type="evidence" value="ECO:0007669"/>
    <property type="project" value="InterPro"/>
</dbReference>
<keyword evidence="3" id="KW-0233">DNA recombination</keyword>
<feature type="compositionally biased region" description="Basic and acidic residues" evidence="4">
    <location>
        <begin position="31"/>
        <end position="52"/>
    </location>
</feature>
<comment type="caution">
    <text evidence="5">The sequence shown here is derived from an EMBL/GenBank/DDBJ whole genome shotgun (WGS) entry which is preliminary data.</text>
</comment>
<dbReference type="SUPFAM" id="SSF56672">
    <property type="entry name" value="DNA/RNA polymerases"/>
    <property type="match status" value="1"/>
</dbReference>